<feature type="domain" description="Glycosyl hydrolase family 32 N-terminal" evidence="5">
    <location>
        <begin position="44"/>
        <end position="366"/>
    </location>
</feature>
<comment type="caution">
    <text evidence="7">The sequence shown here is derived from an EMBL/GenBank/DDBJ whole genome shotgun (WGS) entry which is preliminary data.</text>
</comment>
<dbReference type="GO" id="GO:0004575">
    <property type="term" value="F:sucrose alpha-glucosidase activity"/>
    <property type="evidence" value="ECO:0007669"/>
    <property type="project" value="TreeGrafter"/>
</dbReference>
<dbReference type="EC" id="3.2.1.64" evidence="7"/>
<evidence type="ECO:0000313" key="8">
    <source>
        <dbReference type="Proteomes" id="UP000588158"/>
    </source>
</evidence>
<evidence type="ECO:0000256" key="2">
    <source>
        <dbReference type="ARBA" id="ARBA00022801"/>
    </source>
</evidence>
<dbReference type="AlphaFoldDB" id="A0A841AE98"/>
<dbReference type="CDD" id="cd18622">
    <property type="entry name" value="GH32_Inu-like"/>
    <property type="match status" value="1"/>
</dbReference>
<dbReference type="InterPro" id="IPR001362">
    <property type="entry name" value="Glyco_hydro_32"/>
</dbReference>
<dbReference type="GO" id="GO:0033912">
    <property type="term" value="F:2,6-beta-fructan 6-levanbiohydrolase activity"/>
    <property type="evidence" value="ECO:0007669"/>
    <property type="project" value="UniProtKB-EC"/>
</dbReference>
<dbReference type="Pfam" id="PF08244">
    <property type="entry name" value="Glyco_hydro_32C"/>
    <property type="match status" value="1"/>
</dbReference>
<dbReference type="PANTHER" id="PTHR42800:SF1">
    <property type="entry name" value="EXOINULINASE INUD (AFU_ORTHOLOGUE AFUA_5G00480)"/>
    <property type="match status" value="1"/>
</dbReference>
<dbReference type="EMBL" id="JACHLZ010000001">
    <property type="protein sequence ID" value="MBB5831665.1"/>
    <property type="molecule type" value="Genomic_DNA"/>
</dbReference>
<dbReference type="InterPro" id="IPR006311">
    <property type="entry name" value="TAT_signal"/>
</dbReference>
<keyword evidence="8" id="KW-1185">Reference proteome</keyword>
<evidence type="ECO:0000259" key="6">
    <source>
        <dbReference type="Pfam" id="PF08244"/>
    </source>
</evidence>
<sequence length="523" mass="56918">MTHDLSRRGLLRAAGIGTVIAAGAAGTGGAARAAGDGSLRAVYHLTPSSGWLCDVQRPIVVDGETLVYHLHAAETAGPGGWDLATTRDGVTFEHHGPVLPIEGVEPVWSGSAVVDADGGAGYGDGAVIALATRLPEGEVGRQQQYLYRSVDGGRSFTREAEPVIPNVDAETAENPQELENAAWFRDPKVEWDPDRQEWVCVIGRQRYAAMYTSTDLHAWQLRRNFDYLVDPATDTDLGGIECPDLFRMRADDGTVHWVIGGSMDGHAAGEPMTFAYWVGDWDGELFTPASRTPQWLDHGYDWYSAVTWPDEQDPLGVRRAIAWMNNWKYAKREVPTSASDGYNGQASIVRELRLRREADGRYALVSTPLPAIAAGGGEAVVLSARDVTGVTPVPELAGTAYLLEIEMSWDEATNVGVSVGCSADGTRRVNIGVHRDYVYLDRGPADREECSFGEFRESRAPQDPAARSVRLQVFVDRQSVEVFVNEGHVVLSQQVYFREGDEGVALYADGGPARVATLRMTPL</sequence>
<dbReference type="InterPro" id="IPR013148">
    <property type="entry name" value="Glyco_hydro_32_N"/>
</dbReference>
<dbReference type="PROSITE" id="PS51318">
    <property type="entry name" value="TAT"/>
    <property type="match status" value="1"/>
</dbReference>
<keyword evidence="3 4" id="KW-0326">Glycosidase</keyword>
<dbReference type="SUPFAM" id="SSF75005">
    <property type="entry name" value="Arabinanase/levansucrase/invertase"/>
    <property type="match status" value="1"/>
</dbReference>
<dbReference type="Proteomes" id="UP000588158">
    <property type="component" value="Unassembled WGS sequence"/>
</dbReference>
<dbReference type="SMART" id="SM00640">
    <property type="entry name" value="Glyco_32"/>
    <property type="match status" value="1"/>
</dbReference>
<feature type="domain" description="Glycosyl hydrolase family 32 C-terminal" evidence="6">
    <location>
        <begin position="396"/>
        <end position="520"/>
    </location>
</feature>
<dbReference type="PANTHER" id="PTHR42800">
    <property type="entry name" value="EXOINULINASE INUD (AFU_ORTHOLOGUE AFUA_5G00480)"/>
    <property type="match status" value="1"/>
</dbReference>
<organism evidence="7 8">
    <name type="scientific">Brachybacterium aquaticum</name>
    <dbReference type="NCBI Taxonomy" id="1432564"/>
    <lineage>
        <taxon>Bacteria</taxon>
        <taxon>Bacillati</taxon>
        <taxon>Actinomycetota</taxon>
        <taxon>Actinomycetes</taxon>
        <taxon>Micrococcales</taxon>
        <taxon>Dermabacteraceae</taxon>
        <taxon>Brachybacterium</taxon>
    </lineage>
</organism>
<reference evidence="7 8" key="1">
    <citation type="submission" date="2020-08" db="EMBL/GenBank/DDBJ databases">
        <title>Sequencing the genomes of 1000 actinobacteria strains.</title>
        <authorList>
            <person name="Klenk H.-P."/>
        </authorList>
    </citation>
    <scope>NUCLEOTIDE SEQUENCE [LARGE SCALE GENOMIC DNA]</scope>
    <source>
        <strain evidence="7 8">DSM 28796</strain>
    </source>
</reference>
<keyword evidence="2 4" id="KW-0378">Hydrolase</keyword>
<dbReference type="Gene3D" id="2.115.10.20">
    <property type="entry name" value="Glycosyl hydrolase domain, family 43"/>
    <property type="match status" value="1"/>
</dbReference>
<dbReference type="InterPro" id="IPR023296">
    <property type="entry name" value="Glyco_hydro_beta-prop_sf"/>
</dbReference>
<gene>
    <name evidence="7" type="ORF">HNR70_001478</name>
</gene>
<evidence type="ECO:0000256" key="3">
    <source>
        <dbReference type="ARBA" id="ARBA00023295"/>
    </source>
</evidence>
<dbReference type="GO" id="GO:0005987">
    <property type="term" value="P:sucrose catabolic process"/>
    <property type="evidence" value="ECO:0007669"/>
    <property type="project" value="TreeGrafter"/>
</dbReference>
<proteinExistence type="inferred from homology"/>
<dbReference type="Gene3D" id="2.60.120.560">
    <property type="entry name" value="Exo-inulinase, domain 1"/>
    <property type="match status" value="1"/>
</dbReference>
<dbReference type="GO" id="GO:0005737">
    <property type="term" value="C:cytoplasm"/>
    <property type="evidence" value="ECO:0007669"/>
    <property type="project" value="TreeGrafter"/>
</dbReference>
<protein>
    <submittedName>
        <fullName evidence="7">Levanbiose-producing levanase</fullName>
        <ecNumber evidence="7">3.2.1.64</ecNumber>
    </submittedName>
</protein>
<accession>A0A841AE98</accession>
<dbReference type="InterPro" id="IPR013320">
    <property type="entry name" value="ConA-like_dom_sf"/>
</dbReference>
<evidence type="ECO:0000256" key="1">
    <source>
        <dbReference type="ARBA" id="ARBA00009902"/>
    </source>
</evidence>
<evidence type="ECO:0000256" key="4">
    <source>
        <dbReference type="RuleBase" id="RU362110"/>
    </source>
</evidence>
<dbReference type="SUPFAM" id="SSF49899">
    <property type="entry name" value="Concanavalin A-like lectins/glucanases"/>
    <property type="match status" value="1"/>
</dbReference>
<comment type="similarity">
    <text evidence="1 4">Belongs to the glycosyl hydrolase 32 family.</text>
</comment>
<dbReference type="Pfam" id="PF00251">
    <property type="entry name" value="Glyco_hydro_32N"/>
    <property type="match status" value="1"/>
</dbReference>
<evidence type="ECO:0000313" key="7">
    <source>
        <dbReference type="EMBL" id="MBB5831665.1"/>
    </source>
</evidence>
<dbReference type="RefSeq" id="WP_184325091.1">
    <property type="nucleotide sequence ID" value="NZ_JACHLZ010000001.1"/>
</dbReference>
<evidence type="ECO:0000259" key="5">
    <source>
        <dbReference type="Pfam" id="PF00251"/>
    </source>
</evidence>
<dbReference type="InterPro" id="IPR013189">
    <property type="entry name" value="Glyco_hydro_32_C"/>
</dbReference>
<name>A0A841AE98_9MICO</name>